<dbReference type="OMA" id="VTFLDCN"/>
<dbReference type="SMART" id="SM00112">
    <property type="entry name" value="CA"/>
    <property type="match status" value="2"/>
</dbReference>
<keyword evidence="6 10" id="KW-1133">Transmembrane helix</keyword>
<evidence type="ECO:0000256" key="2">
    <source>
        <dbReference type="ARBA" id="ARBA00022692"/>
    </source>
</evidence>
<evidence type="ECO:0000256" key="10">
    <source>
        <dbReference type="SAM" id="Phobius"/>
    </source>
</evidence>
<feature type="domain" description="Cadherin" evidence="12">
    <location>
        <begin position="152"/>
        <end position="237"/>
    </location>
</feature>
<comment type="subcellular location">
    <subcellularLocation>
        <location evidence="1">Membrane</location>
    </subcellularLocation>
</comment>
<dbReference type="PANTHER" id="PTHR24025">
    <property type="entry name" value="DESMOGLEIN FAMILY MEMBER"/>
    <property type="match status" value="1"/>
</dbReference>
<evidence type="ECO:0000256" key="5">
    <source>
        <dbReference type="ARBA" id="ARBA00022889"/>
    </source>
</evidence>
<dbReference type="SUPFAM" id="SSF49313">
    <property type="entry name" value="Cadherin-like"/>
    <property type="match status" value="3"/>
</dbReference>
<proteinExistence type="predicted"/>
<name>A0A9W2ZAE8_BIOGL</name>
<dbReference type="CDD" id="cd11304">
    <property type="entry name" value="Cadherin_repeat"/>
    <property type="match status" value="3"/>
</dbReference>
<evidence type="ECO:0000259" key="12">
    <source>
        <dbReference type="PROSITE" id="PS50268"/>
    </source>
</evidence>
<reference evidence="14" key="1">
    <citation type="submission" date="2025-08" db="UniProtKB">
        <authorList>
            <consortium name="RefSeq"/>
        </authorList>
    </citation>
    <scope>IDENTIFICATION</scope>
</reference>
<feature type="transmembrane region" description="Helical" evidence="10">
    <location>
        <begin position="578"/>
        <end position="600"/>
    </location>
</feature>
<keyword evidence="2 10" id="KW-0812">Transmembrane</keyword>
<dbReference type="GeneID" id="106074436"/>
<accession>A0A9W2ZAE8</accession>
<keyword evidence="3" id="KW-0677">Repeat</keyword>
<dbReference type="Proteomes" id="UP001165740">
    <property type="component" value="Chromosome 17"/>
</dbReference>
<evidence type="ECO:0000256" key="3">
    <source>
        <dbReference type="ARBA" id="ARBA00022737"/>
    </source>
</evidence>
<evidence type="ECO:0000256" key="4">
    <source>
        <dbReference type="ARBA" id="ARBA00022837"/>
    </source>
</evidence>
<dbReference type="InterPro" id="IPR002126">
    <property type="entry name" value="Cadherin-like_dom"/>
</dbReference>
<evidence type="ECO:0000256" key="7">
    <source>
        <dbReference type="ARBA" id="ARBA00023136"/>
    </source>
</evidence>
<evidence type="ECO:0000256" key="1">
    <source>
        <dbReference type="ARBA" id="ARBA00004370"/>
    </source>
</evidence>
<dbReference type="GO" id="GO:0005509">
    <property type="term" value="F:calcium ion binding"/>
    <property type="evidence" value="ECO:0007669"/>
    <property type="project" value="UniProtKB-UniRule"/>
</dbReference>
<dbReference type="AlphaFoldDB" id="A0A9W2ZAE8"/>
<feature type="signal peptide" evidence="11">
    <location>
        <begin position="1"/>
        <end position="20"/>
    </location>
</feature>
<evidence type="ECO:0000256" key="6">
    <source>
        <dbReference type="ARBA" id="ARBA00022989"/>
    </source>
</evidence>
<dbReference type="PROSITE" id="PS50268">
    <property type="entry name" value="CADHERIN_2"/>
    <property type="match status" value="3"/>
</dbReference>
<evidence type="ECO:0000256" key="8">
    <source>
        <dbReference type="PROSITE-ProRule" id="PRU00043"/>
    </source>
</evidence>
<dbReference type="RefSeq" id="XP_055871953.1">
    <property type="nucleotide sequence ID" value="XM_056015978.1"/>
</dbReference>
<gene>
    <name evidence="14" type="primary">LOC106074436</name>
</gene>
<keyword evidence="4 8" id="KW-0106">Calcium</keyword>
<keyword evidence="11" id="KW-0732">Signal</keyword>
<protein>
    <submittedName>
        <fullName evidence="14">Protocadherin-like protein</fullName>
    </submittedName>
</protein>
<feature type="domain" description="Cadherin" evidence="12">
    <location>
        <begin position="238"/>
        <end position="344"/>
    </location>
</feature>
<sequence length="719" mass="77505">MVTKCLHLFAFASTFALTWASPNITAFQKVAVVKEGSQVNSVLSTITCSDSDGDLTATYVKSVSPSTLCGKCFEVLSCLPNECLQYRAGVGTLDYSTASSYLVTVSCEDLVHSDPDATEVIEVKVLPNAPPHFDPDVKFVPLTKDGPTTKAGTVLYQVDGIDPEDDDITYSMNVLPATSAKNYQINPLTGEIKALIDLSKECLSSVTFEVTMTDGHSSVGPQVIDMPISNPNVAPTASNLDTTIQIPEDHSLTTAYTMAIIDGNPGDKVTYTTSSTNAAGLAQYKMDGKSLNVDVQQALDYEQASLRQTDVTIQATDGNCPSPPYTLRIKVTDVNEKPVITPSRTNVEVCEGVQEFDPGYTVVDPDTPDTQTWSLSSTMSNTNGRFGINRNTGWLKTLIDYDVDKGAMTSTVTYTVLVTDKGGLSSTATVGVTFLDCNDNAPIFDQQQAYTYAATECTAAGAKLGTITATDRDSSREQNNVIYYEGSGGSVKVGTGGEVVVVQALPAGSVVTFNAYAYDRGQTPGPLRSVNPAVISVRFTPCPTTPPPVTAAPVVTVTTTTTTTTTAAPLVTKSVDNLWWIILAALLGAAMLGLLSYMLWKYGSLCLHGCKKLNCRQCKARPKPRVVTPKIERRPPLQKAPPPPQEPEEPEAPGPGFLFGFWKERYPNDDFKQMPDRKRLPTPGDMDDHYPHTLDPVDDPLQPQHEALVEPPKKKCIIM</sequence>
<feature type="region of interest" description="Disordered" evidence="9">
    <location>
        <begin position="624"/>
        <end position="654"/>
    </location>
</feature>
<feature type="region of interest" description="Disordered" evidence="9">
    <location>
        <begin position="667"/>
        <end position="719"/>
    </location>
</feature>
<dbReference type="PANTHER" id="PTHR24025:SF23">
    <property type="entry name" value="NEURAL-CADHERIN"/>
    <property type="match status" value="1"/>
</dbReference>
<dbReference type="InterPro" id="IPR050971">
    <property type="entry name" value="Cadherin-domain_protein"/>
</dbReference>
<evidence type="ECO:0000313" key="13">
    <source>
        <dbReference type="Proteomes" id="UP001165740"/>
    </source>
</evidence>
<keyword evidence="13" id="KW-1185">Reference proteome</keyword>
<dbReference type="OrthoDB" id="6107745at2759"/>
<keyword evidence="7 10" id="KW-0472">Membrane</keyword>
<dbReference type="PRINTS" id="PR00205">
    <property type="entry name" value="CADHERIN"/>
</dbReference>
<keyword evidence="5" id="KW-0130">Cell adhesion</keyword>
<dbReference type="GO" id="GO:0016020">
    <property type="term" value="C:membrane"/>
    <property type="evidence" value="ECO:0007669"/>
    <property type="project" value="UniProtKB-SubCell"/>
</dbReference>
<evidence type="ECO:0000313" key="14">
    <source>
        <dbReference type="RefSeq" id="XP_055871953.1"/>
    </source>
</evidence>
<feature type="compositionally biased region" description="Basic and acidic residues" evidence="9">
    <location>
        <begin position="667"/>
        <end position="679"/>
    </location>
</feature>
<organism evidence="13 14">
    <name type="scientific">Biomphalaria glabrata</name>
    <name type="common">Bloodfluke planorb</name>
    <name type="synonym">Freshwater snail</name>
    <dbReference type="NCBI Taxonomy" id="6526"/>
    <lineage>
        <taxon>Eukaryota</taxon>
        <taxon>Metazoa</taxon>
        <taxon>Spiralia</taxon>
        <taxon>Lophotrochozoa</taxon>
        <taxon>Mollusca</taxon>
        <taxon>Gastropoda</taxon>
        <taxon>Heterobranchia</taxon>
        <taxon>Euthyneura</taxon>
        <taxon>Panpulmonata</taxon>
        <taxon>Hygrophila</taxon>
        <taxon>Lymnaeoidea</taxon>
        <taxon>Planorbidae</taxon>
        <taxon>Biomphalaria</taxon>
    </lineage>
</organism>
<dbReference type="GO" id="GO:0005911">
    <property type="term" value="C:cell-cell junction"/>
    <property type="evidence" value="ECO:0007669"/>
    <property type="project" value="TreeGrafter"/>
</dbReference>
<feature type="domain" description="Cadherin" evidence="12">
    <location>
        <begin position="341"/>
        <end position="444"/>
    </location>
</feature>
<dbReference type="GO" id="GO:0007156">
    <property type="term" value="P:homophilic cell adhesion via plasma membrane adhesion molecules"/>
    <property type="evidence" value="ECO:0007669"/>
    <property type="project" value="InterPro"/>
</dbReference>
<evidence type="ECO:0000256" key="9">
    <source>
        <dbReference type="SAM" id="MobiDB-lite"/>
    </source>
</evidence>
<dbReference type="Gene3D" id="2.60.40.60">
    <property type="entry name" value="Cadherins"/>
    <property type="match status" value="4"/>
</dbReference>
<feature type="chain" id="PRO_5040803174" evidence="11">
    <location>
        <begin position="21"/>
        <end position="719"/>
    </location>
</feature>
<evidence type="ECO:0000256" key="11">
    <source>
        <dbReference type="SAM" id="SignalP"/>
    </source>
</evidence>
<dbReference type="InterPro" id="IPR015919">
    <property type="entry name" value="Cadherin-like_sf"/>
</dbReference>